<feature type="active site" description="Nucleophile" evidence="8">
    <location>
        <position position="32"/>
    </location>
</feature>
<dbReference type="CDD" id="cd02947">
    <property type="entry name" value="TRX_family"/>
    <property type="match status" value="1"/>
</dbReference>
<evidence type="ECO:0000256" key="9">
    <source>
        <dbReference type="PIRSR" id="PIRSR000077-4"/>
    </source>
</evidence>
<gene>
    <name evidence="11" type="primary">trxA</name>
    <name evidence="11" type="ORF">KME60_00305</name>
</gene>
<evidence type="ECO:0000256" key="4">
    <source>
        <dbReference type="ARBA" id="ARBA00023157"/>
    </source>
</evidence>
<dbReference type="Proteomes" id="UP000729701">
    <property type="component" value="Unassembled WGS sequence"/>
</dbReference>
<dbReference type="AlphaFoldDB" id="A0A951QGJ0"/>
<evidence type="ECO:0000256" key="8">
    <source>
        <dbReference type="PIRSR" id="PIRSR000077-1"/>
    </source>
</evidence>
<dbReference type="GO" id="GO:0015035">
    <property type="term" value="F:protein-disulfide reductase activity"/>
    <property type="evidence" value="ECO:0007669"/>
    <property type="project" value="UniProtKB-UniRule"/>
</dbReference>
<dbReference type="PANTHER" id="PTHR45663:SF11">
    <property type="entry name" value="GEO12009P1"/>
    <property type="match status" value="1"/>
</dbReference>
<dbReference type="InterPro" id="IPR036249">
    <property type="entry name" value="Thioredoxin-like_sf"/>
</dbReference>
<dbReference type="Gene3D" id="3.40.30.10">
    <property type="entry name" value="Glutaredoxin"/>
    <property type="match status" value="1"/>
</dbReference>
<name>A0A951QGJ0_9CYAN</name>
<protein>
    <recommendedName>
        <fullName evidence="6 7">Thioredoxin</fullName>
    </recommendedName>
</protein>
<comment type="similarity">
    <text evidence="1 7">Belongs to the thioredoxin family.</text>
</comment>
<feature type="disulfide bond" description="Redox-active" evidence="9">
    <location>
        <begin position="32"/>
        <end position="35"/>
    </location>
</feature>
<dbReference type="InterPro" id="IPR005746">
    <property type="entry name" value="Thioredoxin"/>
</dbReference>
<dbReference type="PANTHER" id="PTHR45663">
    <property type="entry name" value="GEO12009P1"/>
    <property type="match status" value="1"/>
</dbReference>
<evidence type="ECO:0000256" key="1">
    <source>
        <dbReference type="ARBA" id="ARBA00008987"/>
    </source>
</evidence>
<sequence length="107" mass="12053">MKTVEYVQEEEFDSLLTPNSGLIVFDFTATWCGPCKMIAPLMDKLAEEYEGRVKVAKVDLDQNKNLAKRLSIRSIPAVMIYKDGTLMETIVGVTPYETFTEAVTKLL</sequence>
<dbReference type="SUPFAM" id="SSF52833">
    <property type="entry name" value="Thioredoxin-like"/>
    <property type="match status" value="1"/>
</dbReference>
<reference evidence="11" key="2">
    <citation type="journal article" date="2022" name="Microbiol. Resour. Announc.">
        <title>Metagenome Sequencing to Explore Phylogenomics of Terrestrial Cyanobacteria.</title>
        <authorList>
            <person name="Ward R.D."/>
            <person name="Stajich J.E."/>
            <person name="Johansen J.R."/>
            <person name="Huntemann M."/>
            <person name="Clum A."/>
            <person name="Foster B."/>
            <person name="Foster B."/>
            <person name="Roux S."/>
            <person name="Palaniappan K."/>
            <person name="Varghese N."/>
            <person name="Mukherjee S."/>
            <person name="Reddy T.B.K."/>
            <person name="Daum C."/>
            <person name="Copeland A."/>
            <person name="Chen I.A."/>
            <person name="Ivanova N.N."/>
            <person name="Kyrpides N.C."/>
            <person name="Shapiro N."/>
            <person name="Eloe-Fadrosh E.A."/>
            <person name="Pietrasiak N."/>
        </authorList>
    </citation>
    <scope>NUCLEOTIDE SEQUENCE</scope>
    <source>
        <strain evidence="11">GSE-NOS-MK-12-04C</strain>
    </source>
</reference>
<evidence type="ECO:0000256" key="2">
    <source>
        <dbReference type="ARBA" id="ARBA00022448"/>
    </source>
</evidence>
<evidence type="ECO:0000313" key="12">
    <source>
        <dbReference type="Proteomes" id="UP000729701"/>
    </source>
</evidence>
<feature type="active site" description="Nucleophile" evidence="8">
    <location>
        <position position="35"/>
    </location>
</feature>
<dbReference type="FunFam" id="3.40.30.10:FF:000001">
    <property type="entry name" value="Thioredoxin"/>
    <property type="match status" value="1"/>
</dbReference>
<dbReference type="Pfam" id="PF00085">
    <property type="entry name" value="Thioredoxin"/>
    <property type="match status" value="1"/>
</dbReference>
<evidence type="ECO:0000256" key="7">
    <source>
        <dbReference type="PIRNR" id="PIRNR000077"/>
    </source>
</evidence>
<feature type="site" description="Contributes to redox potential value" evidence="8">
    <location>
        <position position="33"/>
    </location>
</feature>
<evidence type="ECO:0000259" key="10">
    <source>
        <dbReference type="PROSITE" id="PS51352"/>
    </source>
</evidence>
<reference evidence="11" key="1">
    <citation type="submission" date="2021-05" db="EMBL/GenBank/DDBJ databases">
        <authorList>
            <person name="Pietrasiak N."/>
            <person name="Ward R."/>
            <person name="Stajich J.E."/>
            <person name="Kurbessoian T."/>
        </authorList>
    </citation>
    <scope>NUCLEOTIDE SEQUENCE</scope>
    <source>
        <strain evidence="11">GSE-NOS-MK-12-04C</strain>
    </source>
</reference>
<dbReference type="EMBL" id="JAHHGZ010000001">
    <property type="protein sequence ID" value="MBW4665904.1"/>
    <property type="molecule type" value="Genomic_DNA"/>
</dbReference>
<keyword evidence="5 9" id="KW-0676">Redox-active center</keyword>
<dbReference type="GO" id="GO:0005737">
    <property type="term" value="C:cytoplasm"/>
    <property type="evidence" value="ECO:0007669"/>
    <property type="project" value="TreeGrafter"/>
</dbReference>
<comment type="caution">
    <text evidence="11">The sequence shown here is derived from an EMBL/GenBank/DDBJ whole genome shotgun (WGS) entry which is preliminary data.</text>
</comment>
<organism evidence="11 12">
    <name type="scientific">Cyanomargarita calcarea GSE-NOS-MK-12-04C</name>
    <dbReference type="NCBI Taxonomy" id="2839659"/>
    <lineage>
        <taxon>Bacteria</taxon>
        <taxon>Bacillati</taxon>
        <taxon>Cyanobacteriota</taxon>
        <taxon>Cyanophyceae</taxon>
        <taxon>Nostocales</taxon>
        <taxon>Cyanomargaritaceae</taxon>
        <taxon>Cyanomargarita</taxon>
    </lineage>
</organism>
<keyword evidence="3" id="KW-0249">Electron transport</keyword>
<evidence type="ECO:0000256" key="6">
    <source>
        <dbReference type="NCBIfam" id="TIGR01068"/>
    </source>
</evidence>
<accession>A0A951QGJ0</accession>
<dbReference type="PROSITE" id="PS51352">
    <property type="entry name" value="THIOREDOXIN_2"/>
    <property type="match status" value="1"/>
</dbReference>
<dbReference type="InterPro" id="IPR013766">
    <property type="entry name" value="Thioredoxin_domain"/>
</dbReference>
<dbReference type="NCBIfam" id="TIGR01068">
    <property type="entry name" value="thioredoxin"/>
    <property type="match status" value="1"/>
</dbReference>
<keyword evidence="2" id="KW-0813">Transport</keyword>
<keyword evidence="4 9" id="KW-1015">Disulfide bond</keyword>
<feature type="site" description="Deprotonates C-terminal active site Cys" evidence="8">
    <location>
        <position position="26"/>
    </location>
</feature>
<evidence type="ECO:0000256" key="5">
    <source>
        <dbReference type="ARBA" id="ARBA00023284"/>
    </source>
</evidence>
<dbReference type="PRINTS" id="PR00421">
    <property type="entry name" value="THIOREDOXIN"/>
</dbReference>
<evidence type="ECO:0000256" key="3">
    <source>
        <dbReference type="ARBA" id="ARBA00022982"/>
    </source>
</evidence>
<proteinExistence type="inferred from homology"/>
<dbReference type="PIRSF" id="PIRSF000077">
    <property type="entry name" value="Thioredoxin"/>
    <property type="match status" value="1"/>
</dbReference>
<evidence type="ECO:0000313" key="11">
    <source>
        <dbReference type="EMBL" id="MBW4665904.1"/>
    </source>
</evidence>
<feature type="domain" description="Thioredoxin" evidence="10">
    <location>
        <begin position="1"/>
        <end position="107"/>
    </location>
</feature>
<feature type="site" description="Contributes to redox potential value" evidence="8">
    <location>
        <position position="34"/>
    </location>
</feature>